<dbReference type="InterPro" id="IPR050168">
    <property type="entry name" value="AAA_ATPase_domain"/>
</dbReference>
<dbReference type="GO" id="GO:0005524">
    <property type="term" value="F:ATP binding"/>
    <property type="evidence" value="ECO:0007669"/>
    <property type="project" value="InterPro"/>
</dbReference>
<feature type="domain" description="AAA+ ATPase" evidence="2">
    <location>
        <begin position="229"/>
        <end position="382"/>
    </location>
</feature>
<feature type="region of interest" description="Disordered" evidence="1">
    <location>
        <begin position="335"/>
        <end position="364"/>
    </location>
</feature>
<dbReference type="AlphaFoldDB" id="A0A8H3EIW4"/>
<dbReference type="SMART" id="SM00382">
    <property type="entry name" value="AAA"/>
    <property type="match status" value="1"/>
</dbReference>
<accession>A0A8H3EIW4</accession>
<dbReference type="SUPFAM" id="SSF52540">
    <property type="entry name" value="P-loop containing nucleoside triphosphate hydrolases"/>
    <property type="match status" value="1"/>
</dbReference>
<evidence type="ECO:0000256" key="1">
    <source>
        <dbReference type="SAM" id="MobiDB-lite"/>
    </source>
</evidence>
<dbReference type="OrthoDB" id="2115716at2759"/>
<dbReference type="GO" id="GO:0005634">
    <property type="term" value="C:nucleus"/>
    <property type="evidence" value="ECO:0007669"/>
    <property type="project" value="TreeGrafter"/>
</dbReference>
<dbReference type="InterPro" id="IPR027417">
    <property type="entry name" value="P-loop_NTPase"/>
</dbReference>
<dbReference type="GO" id="GO:0003723">
    <property type="term" value="F:RNA binding"/>
    <property type="evidence" value="ECO:0007669"/>
    <property type="project" value="TreeGrafter"/>
</dbReference>
<proteinExistence type="predicted"/>
<dbReference type="PANTHER" id="PTHR23077">
    <property type="entry name" value="AAA-FAMILY ATPASE"/>
    <property type="match status" value="1"/>
</dbReference>
<dbReference type="GO" id="GO:1990275">
    <property type="term" value="F:preribosome binding"/>
    <property type="evidence" value="ECO:0007669"/>
    <property type="project" value="TreeGrafter"/>
</dbReference>
<dbReference type="GO" id="GO:0042254">
    <property type="term" value="P:ribosome biogenesis"/>
    <property type="evidence" value="ECO:0007669"/>
    <property type="project" value="TreeGrafter"/>
</dbReference>
<organism evidence="3 4">
    <name type="scientific">Imshaugia aleurites</name>
    <dbReference type="NCBI Taxonomy" id="172621"/>
    <lineage>
        <taxon>Eukaryota</taxon>
        <taxon>Fungi</taxon>
        <taxon>Dikarya</taxon>
        <taxon>Ascomycota</taxon>
        <taxon>Pezizomycotina</taxon>
        <taxon>Lecanoromycetes</taxon>
        <taxon>OSLEUM clade</taxon>
        <taxon>Lecanoromycetidae</taxon>
        <taxon>Lecanorales</taxon>
        <taxon>Lecanorineae</taxon>
        <taxon>Parmeliaceae</taxon>
        <taxon>Imshaugia</taxon>
    </lineage>
</organism>
<name>A0A8H3EIW4_9LECA</name>
<dbReference type="EMBL" id="CAJPDT010000002">
    <property type="protein sequence ID" value="CAF9906138.1"/>
    <property type="molecule type" value="Genomic_DNA"/>
</dbReference>
<dbReference type="CDD" id="cd19481">
    <property type="entry name" value="RecA-like_protease"/>
    <property type="match status" value="1"/>
</dbReference>
<dbReference type="Proteomes" id="UP000664534">
    <property type="component" value="Unassembled WGS sequence"/>
</dbReference>
<sequence>MGDIVTPATASEDPRLIYDIYRSHNTGLRIHTDTTIQAALLSQYPSHSLTSTTCDLIKYAHAGHAIATLHEDLHPTMRSWAFEPTARQPLDGSAAGRLTDTILFGRFDYVWRGHTFQIFVVDGQNSPGQCERRCYLLSPPAVEGEKGQRGIEAMEALVLAASLWSAESHDEVWVYDQGRWSKDKELWRMVQGGSWQDLIMDEDTKRAIMTDVMGFFDARETYAEFGTPWKRGLIFHGSPGNGKTTIAKALMKFLMARPKPVTTLVIKTLAQRSGPQMSVRQIFTKARQTAPCLLLFEDVDSLVTDQVRSYFLNEVDGLENNEGILMIGSTNNRRVPPLESKTSPTWLETSKGADGTTVDKLDPGLSKRPSRFDRKYRFNNPSFEERVRYCEYWSEKLSSKPAATTPSTLPHRIASITDGFSFAYLKEAYVASLLRLVQDSAEDVAPAEEEGESEWGRFGTLLQRQVAVLREDIAE</sequence>
<evidence type="ECO:0000313" key="3">
    <source>
        <dbReference type="EMBL" id="CAF9906138.1"/>
    </source>
</evidence>
<dbReference type="GO" id="GO:0016887">
    <property type="term" value="F:ATP hydrolysis activity"/>
    <property type="evidence" value="ECO:0007669"/>
    <property type="project" value="InterPro"/>
</dbReference>
<comment type="caution">
    <text evidence="3">The sequence shown here is derived from an EMBL/GenBank/DDBJ whole genome shotgun (WGS) entry which is preliminary data.</text>
</comment>
<evidence type="ECO:0000259" key="2">
    <source>
        <dbReference type="SMART" id="SM00382"/>
    </source>
</evidence>
<dbReference type="InterPro" id="IPR003593">
    <property type="entry name" value="AAA+_ATPase"/>
</dbReference>
<evidence type="ECO:0000313" key="4">
    <source>
        <dbReference type="Proteomes" id="UP000664534"/>
    </source>
</evidence>
<dbReference type="InterPro" id="IPR003959">
    <property type="entry name" value="ATPase_AAA_core"/>
</dbReference>
<reference evidence="3" key="1">
    <citation type="submission" date="2021-03" db="EMBL/GenBank/DDBJ databases">
        <authorList>
            <person name="Tagirdzhanova G."/>
        </authorList>
    </citation>
    <scope>NUCLEOTIDE SEQUENCE</scope>
</reference>
<dbReference type="PANTHER" id="PTHR23077:SF132">
    <property type="entry name" value="ATP-DEPENDENT ZN PROTEASE"/>
    <property type="match status" value="1"/>
</dbReference>
<dbReference type="Pfam" id="PF00004">
    <property type="entry name" value="AAA"/>
    <property type="match status" value="1"/>
</dbReference>
<protein>
    <recommendedName>
        <fullName evidence="2">AAA+ ATPase domain-containing protein</fullName>
    </recommendedName>
</protein>
<dbReference type="Gene3D" id="3.40.50.300">
    <property type="entry name" value="P-loop containing nucleotide triphosphate hydrolases"/>
    <property type="match status" value="1"/>
</dbReference>
<gene>
    <name evidence="3" type="ORF">IMSHALPRED_004097</name>
</gene>
<keyword evidence="4" id="KW-1185">Reference proteome</keyword>